<sequence length="209" mass="23199">MNARDNSQEAADAVEMGEVHSVSTHQTNEFTKGDYAGAVAKTDPEEIRLVRKLDTWIMVSDHGPPQCPSPVSLTEALSQPILFVMYFLNYVDRGSLAQARLNHLERDLDMHGENFNVAVSSFSVGYILMQIPSNMLITRVRPSAYLSVIMFIWSVLSACTGLVHSFEGLIACRILLGLFEAPPQKAKLTPIAVLARSYLPPCNVVYQER</sequence>
<evidence type="ECO:0000256" key="3">
    <source>
        <dbReference type="ARBA" id="ARBA00022692"/>
    </source>
</evidence>
<dbReference type="Proteomes" id="UP001390339">
    <property type="component" value="Unassembled WGS sequence"/>
</dbReference>
<evidence type="ECO:0000256" key="4">
    <source>
        <dbReference type="ARBA" id="ARBA00022989"/>
    </source>
</evidence>
<keyword evidence="2" id="KW-0813">Transport</keyword>
<evidence type="ECO:0000256" key="1">
    <source>
        <dbReference type="ARBA" id="ARBA00004141"/>
    </source>
</evidence>
<evidence type="ECO:0000256" key="6">
    <source>
        <dbReference type="SAM" id="Phobius"/>
    </source>
</evidence>
<reference evidence="8 9" key="1">
    <citation type="journal article" date="2024" name="IMA Fungus">
        <title>Apiospora arundinis, a panoply of carbohydrate-active enzymes and secondary metabolites.</title>
        <authorList>
            <person name="Sorensen T."/>
            <person name="Petersen C."/>
            <person name="Muurmann A.T."/>
            <person name="Christiansen J.V."/>
            <person name="Brundto M.L."/>
            <person name="Overgaard C.K."/>
            <person name="Boysen A.T."/>
            <person name="Wollenberg R.D."/>
            <person name="Larsen T.O."/>
            <person name="Sorensen J.L."/>
            <person name="Nielsen K.L."/>
            <person name="Sondergaard T.E."/>
        </authorList>
    </citation>
    <scope>NUCLEOTIDE SEQUENCE [LARGE SCALE GENOMIC DNA]</scope>
    <source>
        <strain evidence="8 9">AAU 773</strain>
    </source>
</reference>
<dbReference type="Pfam" id="PF07690">
    <property type="entry name" value="MFS_1"/>
    <property type="match status" value="1"/>
</dbReference>
<dbReference type="PANTHER" id="PTHR43791:SF62">
    <property type="entry name" value="MAJOR FACILITATOR SUPERFAMILY (MFS) PROFILE DOMAIN-CONTAINING PROTEIN"/>
    <property type="match status" value="1"/>
</dbReference>
<dbReference type="PROSITE" id="PS50850">
    <property type="entry name" value="MFS"/>
    <property type="match status" value="1"/>
</dbReference>
<evidence type="ECO:0000313" key="9">
    <source>
        <dbReference type="Proteomes" id="UP001390339"/>
    </source>
</evidence>
<evidence type="ECO:0000313" key="8">
    <source>
        <dbReference type="EMBL" id="KAK8856805.1"/>
    </source>
</evidence>
<proteinExistence type="predicted"/>
<accession>A0ABR2I559</accession>
<feature type="domain" description="Major facilitator superfamily (MFS) profile" evidence="7">
    <location>
        <begin position="78"/>
        <end position="209"/>
    </location>
</feature>
<comment type="caution">
    <text evidence="8">The sequence shown here is derived from an EMBL/GenBank/DDBJ whole genome shotgun (WGS) entry which is preliminary data.</text>
</comment>
<dbReference type="EMBL" id="JAPCWZ010000007">
    <property type="protein sequence ID" value="KAK8856805.1"/>
    <property type="molecule type" value="Genomic_DNA"/>
</dbReference>
<evidence type="ECO:0000259" key="7">
    <source>
        <dbReference type="PROSITE" id="PS50850"/>
    </source>
</evidence>
<keyword evidence="3 6" id="KW-0812">Transmembrane</keyword>
<comment type="subcellular location">
    <subcellularLocation>
        <location evidence="1">Membrane</location>
        <topology evidence="1">Multi-pass membrane protein</topology>
    </subcellularLocation>
</comment>
<organism evidence="8 9">
    <name type="scientific">Apiospora arundinis</name>
    <dbReference type="NCBI Taxonomy" id="335852"/>
    <lineage>
        <taxon>Eukaryota</taxon>
        <taxon>Fungi</taxon>
        <taxon>Dikarya</taxon>
        <taxon>Ascomycota</taxon>
        <taxon>Pezizomycotina</taxon>
        <taxon>Sordariomycetes</taxon>
        <taxon>Xylariomycetidae</taxon>
        <taxon>Amphisphaeriales</taxon>
        <taxon>Apiosporaceae</taxon>
        <taxon>Apiospora</taxon>
    </lineage>
</organism>
<dbReference type="InterPro" id="IPR020846">
    <property type="entry name" value="MFS_dom"/>
</dbReference>
<dbReference type="Gene3D" id="1.20.1250.20">
    <property type="entry name" value="MFS general substrate transporter like domains"/>
    <property type="match status" value="1"/>
</dbReference>
<evidence type="ECO:0000256" key="2">
    <source>
        <dbReference type="ARBA" id="ARBA00022448"/>
    </source>
</evidence>
<protein>
    <submittedName>
        <fullName evidence="8">Major facilitator superfamily domain-containing protein</fullName>
    </submittedName>
</protein>
<evidence type="ECO:0000256" key="5">
    <source>
        <dbReference type="ARBA" id="ARBA00023136"/>
    </source>
</evidence>
<gene>
    <name evidence="8" type="ORF">PGQ11_012717</name>
</gene>
<dbReference type="PANTHER" id="PTHR43791">
    <property type="entry name" value="PERMEASE-RELATED"/>
    <property type="match status" value="1"/>
</dbReference>
<keyword evidence="4 6" id="KW-1133">Transmembrane helix</keyword>
<keyword evidence="5 6" id="KW-0472">Membrane</keyword>
<dbReference type="InterPro" id="IPR036259">
    <property type="entry name" value="MFS_trans_sf"/>
</dbReference>
<keyword evidence="9" id="KW-1185">Reference proteome</keyword>
<name>A0ABR2I559_9PEZI</name>
<dbReference type="InterPro" id="IPR011701">
    <property type="entry name" value="MFS"/>
</dbReference>
<feature type="transmembrane region" description="Helical" evidence="6">
    <location>
        <begin position="144"/>
        <end position="163"/>
    </location>
</feature>
<dbReference type="SUPFAM" id="SSF103473">
    <property type="entry name" value="MFS general substrate transporter"/>
    <property type="match status" value="1"/>
</dbReference>